<keyword evidence="1 2" id="KW-0597">Phosphoprotein</keyword>
<organism evidence="4 5">
    <name type="scientific">endosymbiont of Galathealinum brachiosum</name>
    <dbReference type="NCBI Taxonomy" id="2200906"/>
    <lineage>
        <taxon>Bacteria</taxon>
        <taxon>Pseudomonadati</taxon>
        <taxon>Pseudomonadota</taxon>
        <taxon>Gammaproteobacteria</taxon>
        <taxon>sulfur-oxidizing symbionts</taxon>
    </lineage>
</organism>
<dbReference type="AlphaFoldDB" id="A0A370DNH5"/>
<dbReference type="EMBL" id="QFXC01000003">
    <property type="protein sequence ID" value="RDH85696.1"/>
    <property type="molecule type" value="Genomic_DNA"/>
</dbReference>
<dbReference type="Pfam" id="PF00072">
    <property type="entry name" value="Response_reg"/>
    <property type="match status" value="1"/>
</dbReference>
<feature type="domain" description="Response regulatory" evidence="3">
    <location>
        <begin position="4"/>
        <end position="120"/>
    </location>
</feature>
<dbReference type="InterPro" id="IPR001789">
    <property type="entry name" value="Sig_transdc_resp-reg_receiver"/>
</dbReference>
<evidence type="ECO:0000313" key="4">
    <source>
        <dbReference type="EMBL" id="RDH85696.1"/>
    </source>
</evidence>
<evidence type="ECO:0000259" key="3">
    <source>
        <dbReference type="PROSITE" id="PS50110"/>
    </source>
</evidence>
<dbReference type="InterPro" id="IPR050595">
    <property type="entry name" value="Bact_response_regulator"/>
</dbReference>
<proteinExistence type="predicted"/>
<protein>
    <submittedName>
        <fullName evidence="4">Two-component system response regulator</fullName>
    </submittedName>
</protein>
<gene>
    <name evidence="4" type="ORF">DIZ80_01865</name>
</gene>
<name>A0A370DNH5_9GAMM</name>
<dbReference type="GO" id="GO:0000160">
    <property type="term" value="P:phosphorelay signal transduction system"/>
    <property type="evidence" value="ECO:0007669"/>
    <property type="project" value="InterPro"/>
</dbReference>
<dbReference type="PROSITE" id="PS50110">
    <property type="entry name" value="RESPONSE_REGULATORY"/>
    <property type="match status" value="1"/>
</dbReference>
<keyword evidence="5" id="KW-1185">Reference proteome</keyword>
<comment type="caution">
    <text evidence="4">The sequence shown here is derived from an EMBL/GenBank/DDBJ whole genome shotgun (WGS) entry which is preliminary data.</text>
</comment>
<evidence type="ECO:0000313" key="5">
    <source>
        <dbReference type="Proteomes" id="UP000254266"/>
    </source>
</evidence>
<dbReference type="SMART" id="SM00448">
    <property type="entry name" value="REC"/>
    <property type="match status" value="1"/>
</dbReference>
<dbReference type="Gene3D" id="3.40.50.2300">
    <property type="match status" value="1"/>
</dbReference>
<evidence type="ECO:0000256" key="1">
    <source>
        <dbReference type="ARBA" id="ARBA00022553"/>
    </source>
</evidence>
<dbReference type="Proteomes" id="UP000254266">
    <property type="component" value="Unassembled WGS sequence"/>
</dbReference>
<sequence length="121" mass="12987">MGKKILFVDDSASMRQIVGMAISGAGYEVTTAEDGADGVSKMDQDKFDLIISDVNMPNMNGIEMLKAAKLNPKNKFAPVIMLTTEAGDDMKQQGKAAGAKVWVVKPFKPDQLLGVIKKLIG</sequence>
<evidence type="ECO:0000256" key="2">
    <source>
        <dbReference type="PROSITE-ProRule" id="PRU00169"/>
    </source>
</evidence>
<dbReference type="SUPFAM" id="SSF52172">
    <property type="entry name" value="CheY-like"/>
    <property type="match status" value="1"/>
</dbReference>
<accession>A0A370DNH5</accession>
<feature type="modified residue" description="4-aspartylphosphate" evidence="2">
    <location>
        <position position="53"/>
    </location>
</feature>
<reference evidence="4 5" key="1">
    <citation type="journal article" date="2018" name="ISME J.">
        <title>Endosymbiont genomes yield clues of tubeworm success.</title>
        <authorList>
            <person name="Li Y."/>
            <person name="Liles M.R."/>
            <person name="Halanych K.M."/>
        </authorList>
    </citation>
    <scope>NUCLEOTIDE SEQUENCE [LARGE SCALE GENOMIC DNA]</scope>
    <source>
        <strain evidence="4">A1464</strain>
    </source>
</reference>
<dbReference type="InterPro" id="IPR011006">
    <property type="entry name" value="CheY-like_superfamily"/>
</dbReference>
<dbReference type="PANTHER" id="PTHR44591">
    <property type="entry name" value="STRESS RESPONSE REGULATOR PROTEIN 1"/>
    <property type="match status" value="1"/>
</dbReference>
<dbReference type="PANTHER" id="PTHR44591:SF25">
    <property type="entry name" value="CHEMOTAXIS TWO-COMPONENT RESPONSE REGULATOR"/>
    <property type="match status" value="1"/>
</dbReference>